<proteinExistence type="predicted"/>
<dbReference type="AlphaFoldDB" id="A0A699RCF7"/>
<name>A0A699RCF7_TANCI</name>
<accession>A0A699RCF7</accession>
<gene>
    <name evidence="1" type="ORF">Tci_852201</name>
</gene>
<comment type="caution">
    <text evidence="1">The sequence shown here is derived from an EMBL/GenBank/DDBJ whole genome shotgun (WGS) entry which is preliminary data.</text>
</comment>
<dbReference type="EMBL" id="BKCJ011074165">
    <property type="protein sequence ID" value="GFC80231.1"/>
    <property type="molecule type" value="Genomic_DNA"/>
</dbReference>
<evidence type="ECO:0000313" key="1">
    <source>
        <dbReference type="EMBL" id="GFC80231.1"/>
    </source>
</evidence>
<feature type="non-terminal residue" evidence="1">
    <location>
        <position position="144"/>
    </location>
</feature>
<feature type="non-terminal residue" evidence="1">
    <location>
        <position position="1"/>
    </location>
</feature>
<organism evidence="1">
    <name type="scientific">Tanacetum cinerariifolium</name>
    <name type="common">Dalmatian daisy</name>
    <name type="synonym">Chrysanthemum cinerariifolium</name>
    <dbReference type="NCBI Taxonomy" id="118510"/>
    <lineage>
        <taxon>Eukaryota</taxon>
        <taxon>Viridiplantae</taxon>
        <taxon>Streptophyta</taxon>
        <taxon>Embryophyta</taxon>
        <taxon>Tracheophyta</taxon>
        <taxon>Spermatophyta</taxon>
        <taxon>Magnoliopsida</taxon>
        <taxon>eudicotyledons</taxon>
        <taxon>Gunneridae</taxon>
        <taxon>Pentapetalae</taxon>
        <taxon>asterids</taxon>
        <taxon>campanulids</taxon>
        <taxon>Asterales</taxon>
        <taxon>Asteraceae</taxon>
        <taxon>Asteroideae</taxon>
        <taxon>Anthemideae</taxon>
        <taxon>Anthemidinae</taxon>
        <taxon>Tanacetum</taxon>
    </lineage>
</organism>
<reference evidence="1" key="1">
    <citation type="journal article" date="2019" name="Sci. Rep.">
        <title>Draft genome of Tanacetum cinerariifolium, the natural source of mosquito coil.</title>
        <authorList>
            <person name="Yamashiro T."/>
            <person name="Shiraishi A."/>
            <person name="Satake H."/>
            <person name="Nakayama K."/>
        </authorList>
    </citation>
    <scope>NUCLEOTIDE SEQUENCE</scope>
</reference>
<protein>
    <submittedName>
        <fullName evidence="1">Ribonuclease H-like domain-containing protein</fullName>
    </submittedName>
</protein>
<sequence length="144" mass="15844">HNLAFVSSTSTDSTTNSVSAAANVSVIGTKLFASTLPNIDSLSNDVIYSFFASQSSSSQLDNEDLKQIDADNLEEMDLKWQMAMLTMRARRRNVPVETSTSNTLVSQCDGTETYDWSYQAEEEPTNFAFMAFTSSSSNSSFDNE</sequence>